<evidence type="ECO:0000313" key="5">
    <source>
        <dbReference type="Proteomes" id="UP000253426"/>
    </source>
</evidence>
<evidence type="ECO:0000256" key="1">
    <source>
        <dbReference type="ARBA" id="ARBA00009251"/>
    </source>
</evidence>
<dbReference type="Proteomes" id="UP000253426">
    <property type="component" value="Unassembled WGS sequence"/>
</dbReference>
<keyword evidence="2" id="KW-0238">DNA-binding</keyword>
<dbReference type="Gene3D" id="3.10.450.700">
    <property type="match status" value="1"/>
</dbReference>
<comment type="similarity">
    <text evidence="1">Belongs to the PUR DNA-binding protein family.</text>
</comment>
<dbReference type="EMBL" id="QNRR01000006">
    <property type="protein sequence ID" value="RBP42500.1"/>
    <property type="molecule type" value="Genomic_DNA"/>
</dbReference>
<dbReference type="GO" id="GO:0000977">
    <property type="term" value="F:RNA polymerase II transcription regulatory region sequence-specific DNA binding"/>
    <property type="evidence" value="ECO:0007669"/>
    <property type="project" value="InterPro"/>
</dbReference>
<dbReference type="PANTHER" id="PTHR12611">
    <property type="entry name" value="PUR-TRANSCRIPTIONAL ACTIVATOR"/>
    <property type="match status" value="1"/>
</dbReference>
<accession>A0A366HK62</accession>
<dbReference type="Pfam" id="PF04845">
    <property type="entry name" value="PurA"/>
    <property type="match status" value="1"/>
</dbReference>
<proteinExistence type="inferred from homology"/>
<name>A0A366HK62_9BACT</name>
<dbReference type="OrthoDB" id="196732at2"/>
<dbReference type="GO" id="GO:0000981">
    <property type="term" value="F:DNA-binding transcription factor activity, RNA polymerase II-specific"/>
    <property type="evidence" value="ECO:0007669"/>
    <property type="project" value="TreeGrafter"/>
</dbReference>
<dbReference type="InterPro" id="IPR006628">
    <property type="entry name" value="PUR-bd_fam"/>
</dbReference>
<protein>
    <submittedName>
        <fullName evidence="4">PurA-like ssDNA and RNA-binding protein</fullName>
    </submittedName>
</protein>
<gene>
    <name evidence="4" type="ORF">DES53_106209</name>
</gene>
<reference evidence="4 5" key="1">
    <citation type="submission" date="2018-06" db="EMBL/GenBank/DDBJ databases">
        <title>Genomic Encyclopedia of Type Strains, Phase IV (KMG-IV): sequencing the most valuable type-strain genomes for metagenomic binning, comparative biology and taxonomic classification.</title>
        <authorList>
            <person name="Goeker M."/>
        </authorList>
    </citation>
    <scope>NUCLEOTIDE SEQUENCE [LARGE SCALE GENOMIC DNA]</scope>
    <source>
        <strain evidence="4 5">DSM 25532</strain>
    </source>
</reference>
<dbReference type="AlphaFoldDB" id="A0A366HK62"/>
<comment type="caution">
    <text evidence="4">The sequence shown here is derived from an EMBL/GenBank/DDBJ whole genome shotgun (WGS) entry which is preliminary data.</text>
</comment>
<organism evidence="4 5">
    <name type="scientific">Roseimicrobium gellanilyticum</name>
    <dbReference type="NCBI Taxonomy" id="748857"/>
    <lineage>
        <taxon>Bacteria</taxon>
        <taxon>Pseudomonadati</taxon>
        <taxon>Verrucomicrobiota</taxon>
        <taxon>Verrucomicrobiia</taxon>
        <taxon>Verrucomicrobiales</taxon>
        <taxon>Verrucomicrobiaceae</taxon>
        <taxon>Roseimicrobium</taxon>
    </lineage>
</organism>
<dbReference type="GO" id="GO:0032422">
    <property type="term" value="F:purine-rich negative regulatory element binding"/>
    <property type="evidence" value="ECO:0007669"/>
    <property type="project" value="InterPro"/>
</dbReference>
<keyword evidence="5" id="KW-1185">Reference proteome</keyword>
<sequence length="84" mass="9796">MSMFGFGGDDQQHPRGAPPLHSEKIVGERKIFFLDLKENDRGRFIKITEDVRGRRDTIMLPMENAEEFLDALQRILQVHREGEE</sequence>
<dbReference type="SMART" id="SM00712">
    <property type="entry name" value="PUR"/>
    <property type="match status" value="1"/>
</dbReference>
<evidence type="ECO:0000256" key="3">
    <source>
        <dbReference type="SAM" id="MobiDB-lite"/>
    </source>
</evidence>
<evidence type="ECO:0000313" key="4">
    <source>
        <dbReference type="EMBL" id="RBP42500.1"/>
    </source>
</evidence>
<feature type="region of interest" description="Disordered" evidence="3">
    <location>
        <begin position="1"/>
        <end position="21"/>
    </location>
</feature>
<dbReference type="PANTHER" id="PTHR12611:SF0">
    <property type="entry name" value="PURINE-RICH BINDING PROTEIN-ALPHA, ISOFORM B"/>
    <property type="match status" value="1"/>
</dbReference>
<evidence type="ECO:0000256" key="2">
    <source>
        <dbReference type="ARBA" id="ARBA00023125"/>
    </source>
</evidence>